<dbReference type="CDD" id="cd01335">
    <property type="entry name" value="Radical_SAM"/>
    <property type="match status" value="1"/>
</dbReference>
<dbReference type="Proteomes" id="UP000188603">
    <property type="component" value="Chromosome"/>
</dbReference>
<dbReference type="InterPro" id="IPR058240">
    <property type="entry name" value="rSAM_sf"/>
</dbReference>
<dbReference type="EMBL" id="CP019699">
    <property type="protein sequence ID" value="AQS57355.1"/>
    <property type="molecule type" value="Genomic_DNA"/>
</dbReference>
<proteinExistence type="predicted"/>
<evidence type="ECO:0000256" key="2">
    <source>
        <dbReference type="ARBA" id="ARBA00023004"/>
    </source>
</evidence>
<evidence type="ECO:0000256" key="3">
    <source>
        <dbReference type="ARBA" id="ARBA00023014"/>
    </source>
</evidence>
<accession>A0A1U9KBB7</accession>
<evidence type="ECO:0000259" key="4">
    <source>
        <dbReference type="PROSITE" id="PS51918"/>
    </source>
</evidence>
<dbReference type="PANTHER" id="PTHR43432">
    <property type="entry name" value="SLR0285 PROTEIN"/>
    <property type="match status" value="1"/>
</dbReference>
<keyword evidence="3" id="KW-0411">Iron-sulfur</keyword>
<dbReference type="SUPFAM" id="SSF102114">
    <property type="entry name" value="Radical SAM enzymes"/>
    <property type="match status" value="1"/>
</dbReference>
<keyword evidence="1" id="KW-0479">Metal-binding</keyword>
<dbReference type="InterPro" id="IPR006638">
    <property type="entry name" value="Elp3/MiaA/NifB-like_rSAM"/>
</dbReference>
<dbReference type="SFLD" id="SFLDG01084">
    <property type="entry name" value="Uncharacterised_Radical_SAM_Su"/>
    <property type="match status" value="1"/>
</dbReference>
<keyword evidence="6" id="KW-1185">Reference proteome</keyword>
<sequence length="331" mass="37236">MFFFQVKGAKRVGKRTYEVIIAKQMMNRVKAPQMPFSYSINPYRGCAHGCSFCYARTTHTFLGFHADDTFQHHILVKSNAAEALETQLAKLAVKYQGNVRAVARHVGLVAVGTATDPYQPIEGKAKLTRDCLRVLAKYRIPTSITTRSPLILRDLDILCEMNIAAIHISVNTLKPDVIQRLEPATSPPRKRLDVVRQLAESGLPAGVFIAPILPYLTDDMDDLEELIKAAKEHRAQFAVPSVLRLSSGVKVWYFQAVQQHYPHLLADYAKLYASKYPDGDYTNALLKGVHRLLEKYGLPSLSSEFRVGDRQFARGEDSRRPKEGEQLAFSF</sequence>
<dbReference type="SMART" id="SM00729">
    <property type="entry name" value="Elp3"/>
    <property type="match status" value="1"/>
</dbReference>
<dbReference type="GO" id="GO:0046872">
    <property type="term" value="F:metal ion binding"/>
    <property type="evidence" value="ECO:0007669"/>
    <property type="project" value="UniProtKB-KW"/>
</dbReference>
<evidence type="ECO:0000256" key="1">
    <source>
        <dbReference type="ARBA" id="ARBA00022723"/>
    </source>
</evidence>
<dbReference type="PROSITE" id="PS51918">
    <property type="entry name" value="RADICAL_SAM"/>
    <property type="match status" value="1"/>
</dbReference>
<dbReference type="InterPro" id="IPR007197">
    <property type="entry name" value="rSAM"/>
</dbReference>
<dbReference type="Gene3D" id="3.80.30.30">
    <property type="match status" value="1"/>
</dbReference>
<dbReference type="SFLD" id="SFLDS00029">
    <property type="entry name" value="Radical_SAM"/>
    <property type="match status" value="1"/>
</dbReference>
<protein>
    <submittedName>
        <fullName evidence="5">Radical SAM protein</fullName>
    </submittedName>
</protein>
<name>A0A1U9KBB7_9BACL</name>
<dbReference type="STRING" id="1471761.B0W44_02210"/>
<dbReference type="AlphaFoldDB" id="A0A1U9KBB7"/>
<organism evidence="5 6">
    <name type="scientific">Novibacillus thermophilus</name>
    <dbReference type="NCBI Taxonomy" id="1471761"/>
    <lineage>
        <taxon>Bacteria</taxon>
        <taxon>Bacillati</taxon>
        <taxon>Bacillota</taxon>
        <taxon>Bacilli</taxon>
        <taxon>Bacillales</taxon>
        <taxon>Thermoactinomycetaceae</taxon>
        <taxon>Novibacillus</taxon>
    </lineage>
</organism>
<dbReference type="GO" id="GO:0003824">
    <property type="term" value="F:catalytic activity"/>
    <property type="evidence" value="ECO:0007669"/>
    <property type="project" value="InterPro"/>
</dbReference>
<dbReference type="GO" id="GO:0051536">
    <property type="term" value="F:iron-sulfur cluster binding"/>
    <property type="evidence" value="ECO:0007669"/>
    <property type="project" value="UniProtKB-KW"/>
</dbReference>
<evidence type="ECO:0000313" key="6">
    <source>
        <dbReference type="Proteomes" id="UP000188603"/>
    </source>
</evidence>
<evidence type="ECO:0000313" key="5">
    <source>
        <dbReference type="EMBL" id="AQS57355.1"/>
    </source>
</evidence>
<dbReference type="PANTHER" id="PTHR43432:SF5">
    <property type="entry name" value="ELP3_MIAA_NIFB-LIKE RADICAL SAM CORE DOMAIN-CONTAINING PROTEIN"/>
    <property type="match status" value="1"/>
</dbReference>
<gene>
    <name evidence="5" type="ORF">B0W44_02210</name>
</gene>
<dbReference type="KEGG" id="ntr:B0W44_02210"/>
<dbReference type="InterPro" id="IPR040086">
    <property type="entry name" value="MJ0683-like"/>
</dbReference>
<keyword evidence="2" id="KW-0408">Iron</keyword>
<reference evidence="5 6" key="1">
    <citation type="journal article" date="2015" name="Int. J. Syst. Evol. Microbiol.">
        <title>Novibacillus thermophilus gen. nov., sp. nov., a Gram-staining-negative and moderately thermophilic member of the family Thermoactinomycetaceae.</title>
        <authorList>
            <person name="Yang G."/>
            <person name="Chen J."/>
            <person name="Zhou S."/>
        </authorList>
    </citation>
    <scope>NUCLEOTIDE SEQUENCE [LARGE SCALE GENOMIC DNA]</scope>
    <source>
        <strain evidence="5 6">SG-1</strain>
    </source>
</reference>
<feature type="domain" description="Radical SAM core" evidence="4">
    <location>
        <begin position="32"/>
        <end position="292"/>
    </location>
</feature>
<dbReference type="Pfam" id="PF04055">
    <property type="entry name" value="Radical_SAM"/>
    <property type="match status" value="1"/>
</dbReference>